<evidence type="ECO:0000313" key="11">
    <source>
        <dbReference type="EMBL" id="KAJ3593731.1"/>
    </source>
</evidence>
<evidence type="ECO:0000256" key="4">
    <source>
        <dbReference type="ARBA" id="ARBA00022737"/>
    </source>
</evidence>
<name>A0A9Q0DU26_9TELE</name>
<comment type="caution">
    <text evidence="11">The sequence shown here is derived from an EMBL/GenBank/DDBJ whole genome shotgun (WGS) entry which is preliminary data.</text>
</comment>
<dbReference type="InterPro" id="IPR013783">
    <property type="entry name" value="Ig-like_fold"/>
</dbReference>
<proteinExistence type="predicted"/>
<dbReference type="InterPro" id="IPR003961">
    <property type="entry name" value="FN3_dom"/>
</dbReference>
<protein>
    <recommendedName>
        <fullName evidence="10">Fibronectin type-III domain-containing protein</fullName>
    </recommendedName>
</protein>
<dbReference type="OrthoDB" id="4062651at2759"/>
<evidence type="ECO:0000259" key="10">
    <source>
        <dbReference type="PROSITE" id="PS50853"/>
    </source>
</evidence>
<feature type="domain" description="Fibronectin type-III" evidence="10">
    <location>
        <begin position="67"/>
        <end position="187"/>
    </location>
</feature>
<dbReference type="EMBL" id="JANIIK010000112">
    <property type="protein sequence ID" value="KAJ3593731.1"/>
    <property type="molecule type" value="Genomic_DNA"/>
</dbReference>
<dbReference type="FunFam" id="2.60.40.10:FF:000059">
    <property type="entry name" value="Ephrin type-A receptor 6"/>
    <property type="match status" value="1"/>
</dbReference>
<dbReference type="GO" id="GO:0005005">
    <property type="term" value="F:transmembrane-ephrin receptor activity"/>
    <property type="evidence" value="ECO:0007669"/>
    <property type="project" value="TreeGrafter"/>
</dbReference>
<keyword evidence="9" id="KW-0675">Receptor</keyword>
<keyword evidence="4" id="KW-0677">Repeat</keyword>
<dbReference type="InterPro" id="IPR036116">
    <property type="entry name" value="FN3_sf"/>
</dbReference>
<dbReference type="FunFam" id="2.10.50.10:FF:000001">
    <property type="entry name" value="Ephrin type-A receptor 5"/>
    <property type="match status" value="1"/>
</dbReference>
<organism evidence="11 12">
    <name type="scientific">Muraenolepis orangiensis</name>
    <name type="common">Patagonian moray cod</name>
    <dbReference type="NCBI Taxonomy" id="630683"/>
    <lineage>
        <taxon>Eukaryota</taxon>
        <taxon>Metazoa</taxon>
        <taxon>Chordata</taxon>
        <taxon>Craniata</taxon>
        <taxon>Vertebrata</taxon>
        <taxon>Euteleostomi</taxon>
        <taxon>Actinopterygii</taxon>
        <taxon>Neopterygii</taxon>
        <taxon>Teleostei</taxon>
        <taxon>Neoteleostei</taxon>
        <taxon>Acanthomorphata</taxon>
        <taxon>Zeiogadaria</taxon>
        <taxon>Gadariae</taxon>
        <taxon>Gadiformes</taxon>
        <taxon>Muraenolepidoidei</taxon>
        <taxon>Muraenolepididae</taxon>
        <taxon>Muraenolepis</taxon>
    </lineage>
</organism>
<dbReference type="Gene3D" id="2.60.40.10">
    <property type="entry name" value="Immunoglobulins"/>
    <property type="match status" value="1"/>
</dbReference>
<dbReference type="GO" id="GO:0007411">
    <property type="term" value="P:axon guidance"/>
    <property type="evidence" value="ECO:0007669"/>
    <property type="project" value="TreeGrafter"/>
</dbReference>
<reference evidence="11" key="1">
    <citation type="submission" date="2022-07" db="EMBL/GenBank/DDBJ databases">
        <title>Chromosome-level genome of Muraenolepis orangiensis.</title>
        <authorList>
            <person name="Kim J."/>
        </authorList>
    </citation>
    <scope>NUCLEOTIDE SEQUENCE</scope>
    <source>
        <strain evidence="11">KU_S4_2022</strain>
        <tissue evidence="11">Muscle</tissue>
    </source>
</reference>
<dbReference type="GO" id="GO:0005524">
    <property type="term" value="F:ATP binding"/>
    <property type="evidence" value="ECO:0007669"/>
    <property type="project" value="UniProtKB-KW"/>
</dbReference>
<evidence type="ECO:0000256" key="5">
    <source>
        <dbReference type="ARBA" id="ARBA00022741"/>
    </source>
</evidence>
<keyword evidence="12" id="KW-1185">Reference proteome</keyword>
<dbReference type="PANTHER" id="PTHR46877:SF10">
    <property type="entry name" value="EPHRIN TYPE-A RECEPTOR 6"/>
    <property type="match status" value="1"/>
</dbReference>
<dbReference type="AlphaFoldDB" id="A0A9Q0DU26"/>
<evidence type="ECO:0000256" key="2">
    <source>
        <dbReference type="ARBA" id="ARBA00022692"/>
    </source>
</evidence>
<dbReference type="PROSITE" id="PS50853">
    <property type="entry name" value="FN3"/>
    <property type="match status" value="1"/>
</dbReference>
<dbReference type="SUPFAM" id="SSF49265">
    <property type="entry name" value="Fibronectin type III"/>
    <property type="match status" value="1"/>
</dbReference>
<keyword evidence="8" id="KW-0472">Membrane</keyword>
<comment type="subcellular location">
    <subcellularLocation>
        <location evidence="1">Membrane</location>
        <topology evidence="1">Single-pass membrane protein</topology>
    </subcellularLocation>
</comment>
<keyword evidence="2" id="KW-0812">Transmembrane</keyword>
<keyword evidence="3" id="KW-0732">Signal</keyword>
<dbReference type="Gene3D" id="2.10.50.10">
    <property type="entry name" value="Tumor Necrosis Factor Receptor, subunit A, domain 2"/>
    <property type="match status" value="1"/>
</dbReference>
<dbReference type="GO" id="GO:0030425">
    <property type="term" value="C:dendrite"/>
    <property type="evidence" value="ECO:0007669"/>
    <property type="project" value="TreeGrafter"/>
</dbReference>
<evidence type="ECO:0000256" key="1">
    <source>
        <dbReference type="ARBA" id="ARBA00004167"/>
    </source>
</evidence>
<keyword evidence="7" id="KW-1133">Transmembrane helix</keyword>
<evidence type="ECO:0000256" key="6">
    <source>
        <dbReference type="ARBA" id="ARBA00022840"/>
    </source>
</evidence>
<dbReference type="Pfam" id="PF00041">
    <property type="entry name" value="fn3"/>
    <property type="match status" value="1"/>
</dbReference>
<evidence type="ECO:0000256" key="7">
    <source>
        <dbReference type="ARBA" id="ARBA00022989"/>
    </source>
</evidence>
<evidence type="ECO:0000313" key="12">
    <source>
        <dbReference type="Proteomes" id="UP001148018"/>
    </source>
</evidence>
<keyword evidence="6" id="KW-0067">ATP-binding</keyword>
<accession>A0A9Q0DU26</accession>
<evidence type="ECO:0000256" key="8">
    <source>
        <dbReference type="ARBA" id="ARBA00023136"/>
    </source>
</evidence>
<sequence length="252" mass="27088">MTLTSYPADMFIQPEGEGFYKAYAGDMKCSKCPPHSSSHDQAASICHCDKGFYRAAKDPSSSPCSRPPSPPRNLVSFVNDTALFLQWAVPSDPGGRKDLSYNVLCKRCQGPRGDEGGADDGGGRCEPCEADLRFIPRPLGLTGTTVAVLDLALHADYTFQVEALNGVSGLALGARSLANVTVTTHQAGPALVGAVKMDWASLSSIAISWTEVDQPPADIVDYEVKYYEKVLDCSSCCVILEEYYVISAIVLY</sequence>
<evidence type="ECO:0000256" key="9">
    <source>
        <dbReference type="ARBA" id="ARBA00023170"/>
    </source>
</evidence>
<dbReference type="PANTHER" id="PTHR46877">
    <property type="entry name" value="EPH RECEPTOR A5"/>
    <property type="match status" value="1"/>
</dbReference>
<dbReference type="InterPro" id="IPR050449">
    <property type="entry name" value="Ephrin_rcpt_TKs"/>
</dbReference>
<evidence type="ECO:0000256" key="3">
    <source>
        <dbReference type="ARBA" id="ARBA00022729"/>
    </source>
</evidence>
<dbReference type="GO" id="GO:0005886">
    <property type="term" value="C:plasma membrane"/>
    <property type="evidence" value="ECO:0007669"/>
    <property type="project" value="TreeGrafter"/>
</dbReference>
<gene>
    <name evidence="11" type="ORF">NHX12_006065</name>
</gene>
<dbReference type="Proteomes" id="UP001148018">
    <property type="component" value="Unassembled WGS sequence"/>
</dbReference>
<keyword evidence="5" id="KW-0547">Nucleotide-binding</keyword>